<dbReference type="InterPro" id="IPR001357">
    <property type="entry name" value="BRCT_dom"/>
</dbReference>
<dbReference type="PROSITE" id="PS50172">
    <property type="entry name" value="BRCT"/>
    <property type="match status" value="1"/>
</dbReference>
<dbReference type="SUPFAM" id="SSF53098">
    <property type="entry name" value="Ribonuclease H-like"/>
    <property type="match status" value="1"/>
</dbReference>
<dbReference type="Proteomes" id="UP000053260">
    <property type="component" value="Unassembled WGS sequence"/>
</dbReference>
<keyword evidence="3" id="KW-1185">Reference proteome</keyword>
<dbReference type="InterPro" id="IPR036397">
    <property type="entry name" value="RNaseH_sf"/>
</dbReference>
<comment type="caution">
    <text evidence="2">The sequence shown here is derived from an EMBL/GenBank/DDBJ whole genome shotgun (WGS) entry which is preliminary data.</text>
</comment>
<evidence type="ECO:0000259" key="1">
    <source>
        <dbReference type="PROSITE" id="PS50172"/>
    </source>
</evidence>
<dbReference type="PANTHER" id="PTHR30231:SF42">
    <property type="entry name" value="EXONUCLEASE"/>
    <property type="match status" value="1"/>
</dbReference>
<dbReference type="InterPro" id="IPR012337">
    <property type="entry name" value="RNaseH-like_sf"/>
</dbReference>
<reference evidence="2 3" key="1">
    <citation type="submission" date="2015-10" db="EMBL/GenBank/DDBJ databases">
        <title>Draft genome sequence of Streptomyces sp. RV15, isolated from a marine sponge.</title>
        <authorList>
            <person name="Ruckert C."/>
            <person name="Abdelmohsen U.R."/>
            <person name="Winkler A."/>
            <person name="Hentschel U."/>
            <person name="Kalinowski J."/>
            <person name="Kampfer P."/>
            <person name="Glaeser S."/>
        </authorList>
    </citation>
    <scope>NUCLEOTIDE SEQUENCE [LARGE SCALE GENOMIC DNA]</scope>
    <source>
        <strain evidence="2 3">RV15</strain>
    </source>
</reference>
<dbReference type="SMART" id="SM00479">
    <property type="entry name" value="EXOIII"/>
    <property type="match status" value="1"/>
</dbReference>
<protein>
    <recommendedName>
        <fullName evidence="1">BRCT domain-containing protein</fullName>
    </recommendedName>
</protein>
<dbReference type="GO" id="GO:0003676">
    <property type="term" value="F:nucleic acid binding"/>
    <property type="evidence" value="ECO:0007669"/>
    <property type="project" value="InterPro"/>
</dbReference>
<name>A0A101UZG0_9ACTN</name>
<dbReference type="Gene3D" id="3.40.50.10190">
    <property type="entry name" value="BRCT domain"/>
    <property type="match status" value="1"/>
</dbReference>
<dbReference type="Pfam" id="PF00929">
    <property type="entry name" value="RNase_T"/>
    <property type="match status" value="1"/>
</dbReference>
<gene>
    <name evidence="2" type="ORF">AQJ91_17785</name>
</gene>
<dbReference type="Gene3D" id="3.30.420.10">
    <property type="entry name" value="Ribonuclease H-like superfamily/Ribonuclease H"/>
    <property type="match status" value="1"/>
</dbReference>
<dbReference type="InterPro" id="IPR013520">
    <property type="entry name" value="Ribonucl_H"/>
</dbReference>
<dbReference type="PANTHER" id="PTHR30231">
    <property type="entry name" value="DNA POLYMERASE III SUBUNIT EPSILON"/>
    <property type="match status" value="1"/>
</dbReference>
<dbReference type="GO" id="GO:0005829">
    <property type="term" value="C:cytosol"/>
    <property type="evidence" value="ECO:0007669"/>
    <property type="project" value="TreeGrafter"/>
</dbReference>
<evidence type="ECO:0000313" key="2">
    <source>
        <dbReference type="EMBL" id="KUO19678.1"/>
    </source>
</evidence>
<dbReference type="InterPro" id="IPR036420">
    <property type="entry name" value="BRCT_dom_sf"/>
</dbReference>
<dbReference type="CDD" id="cd17748">
    <property type="entry name" value="BRCT_DNA_ligase_like"/>
    <property type="match status" value="1"/>
</dbReference>
<feature type="domain" description="BRCT" evidence="1">
    <location>
        <begin position="212"/>
        <end position="303"/>
    </location>
</feature>
<organism evidence="2 3">
    <name type="scientific">Streptomyces dysideae</name>
    <dbReference type="NCBI Taxonomy" id="909626"/>
    <lineage>
        <taxon>Bacteria</taxon>
        <taxon>Bacillati</taxon>
        <taxon>Actinomycetota</taxon>
        <taxon>Actinomycetes</taxon>
        <taxon>Kitasatosporales</taxon>
        <taxon>Streptomycetaceae</taxon>
        <taxon>Streptomyces</taxon>
    </lineage>
</organism>
<dbReference type="CDD" id="cd06130">
    <property type="entry name" value="DNA_pol_III_epsilon_like"/>
    <property type="match status" value="1"/>
</dbReference>
<dbReference type="GO" id="GO:0008408">
    <property type="term" value="F:3'-5' exonuclease activity"/>
    <property type="evidence" value="ECO:0007669"/>
    <property type="project" value="TreeGrafter"/>
</dbReference>
<proteinExistence type="predicted"/>
<evidence type="ECO:0000313" key="3">
    <source>
        <dbReference type="Proteomes" id="UP000053260"/>
    </source>
</evidence>
<dbReference type="STRING" id="909626.AQJ91_17785"/>
<sequence length="303" mass="32202">MAIDFETANEHRGSPCAVGMTKVVDGRIVGTWGTLVKPPAGLGDFNPFNVAIHGITPVDVANAPAWEAALADIMTFTEGLPLVAHNAGFDMSVIRAACDAESMAWPELRYTCSQVVARRTWKLLSYSLPYCADAAGVAFTDHHDAGADATAAAEVMLAAMRSAETTSLDSLLDGHRIRWGWMTPASEWLGSHYSGHSAGPRKPLPGANPNADPEGALYGATVCLTGKLTSMTREEAFRKLAWAGAQPAENVTKKTGILVSASQARLRPGDTLSGKAKKAQALLQAGQDIEVIDEDEFLRRLDG</sequence>
<dbReference type="AlphaFoldDB" id="A0A101UZG0"/>
<dbReference type="EMBL" id="LMXB01000048">
    <property type="protein sequence ID" value="KUO19678.1"/>
    <property type="molecule type" value="Genomic_DNA"/>
</dbReference>
<accession>A0A101UZG0</accession>
<dbReference type="SUPFAM" id="SSF52113">
    <property type="entry name" value="BRCT domain"/>
    <property type="match status" value="1"/>
</dbReference>